<dbReference type="Gene3D" id="3.40.50.150">
    <property type="entry name" value="Vaccinia Virus protein VP39"/>
    <property type="match status" value="1"/>
</dbReference>
<dbReference type="PANTHER" id="PTHR40036">
    <property type="entry name" value="MACROCIN O-METHYLTRANSFERASE"/>
    <property type="match status" value="1"/>
</dbReference>
<gene>
    <name evidence="1" type="ORF">CCMP2556_LOCUS1939</name>
</gene>
<proteinExistence type="predicted"/>
<accession>A0ABP0HK34</accession>
<dbReference type="EMBL" id="CAXAMN010000681">
    <property type="protein sequence ID" value="CAK8990138.1"/>
    <property type="molecule type" value="Genomic_DNA"/>
</dbReference>
<dbReference type="InterPro" id="IPR008884">
    <property type="entry name" value="TylF_MeTrfase"/>
</dbReference>
<keyword evidence="2" id="KW-1185">Reference proteome</keyword>
<dbReference type="PANTHER" id="PTHR40036:SF1">
    <property type="entry name" value="MACROCIN O-METHYLTRANSFERASE"/>
    <property type="match status" value="1"/>
</dbReference>
<dbReference type="SUPFAM" id="SSF53335">
    <property type="entry name" value="S-adenosyl-L-methionine-dependent methyltransferases"/>
    <property type="match status" value="1"/>
</dbReference>
<evidence type="ECO:0008006" key="3">
    <source>
        <dbReference type="Google" id="ProtNLM"/>
    </source>
</evidence>
<comment type="caution">
    <text evidence="1">The sequence shown here is derived from an EMBL/GenBank/DDBJ whole genome shotgun (WGS) entry which is preliminary data.</text>
</comment>
<evidence type="ECO:0000313" key="1">
    <source>
        <dbReference type="EMBL" id="CAK8990138.1"/>
    </source>
</evidence>
<reference evidence="1 2" key="1">
    <citation type="submission" date="2024-02" db="EMBL/GenBank/DDBJ databases">
        <authorList>
            <person name="Chen Y."/>
            <person name="Shah S."/>
            <person name="Dougan E. K."/>
            <person name="Thang M."/>
            <person name="Chan C."/>
        </authorList>
    </citation>
    <scope>NUCLEOTIDE SEQUENCE [LARGE SCALE GENOMIC DNA]</scope>
</reference>
<dbReference type="Proteomes" id="UP001642484">
    <property type="component" value="Unassembled WGS sequence"/>
</dbReference>
<dbReference type="Pfam" id="PF05711">
    <property type="entry name" value="TylF"/>
    <property type="match status" value="1"/>
</dbReference>
<sequence>MRFGRHALSLLCADALLPERLQGQHSQFPLDIFWPQNRWHLFAQILPFTPVHLDQILLDILTLAAVPPYPWGHLFYHEVLREALELGHTEGNFAEFGIGLGGTSLFFGQMAKTYGRRLLAVDSFRGLPQPDPLLDEAYFAAGDFRTDGDEPLNGSKAFQELLENFGLEEHVEVLTSSFADVVAPANFQKLAFVHIDGDLYHSVWDALEKVWDLVVPGGIVVIDDFFHKVQGPARATADFFQLRGIVPLLYVVPAYAVLVIKPSETGCTKPPFPRALDGNVYSFELMRSFRPFVEVVERSALRSVGRARENAEDFLEFLRYPNSAAPSGTDILRYLAPLEDMLDLSDGIGPCPAAREGRKVQIPRRKRLEHNFTQCDLLKSADASRSTSCDEHRAFTDAARHHGADELQAANVDGLAG</sequence>
<organism evidence="1 2">
    <name type="scientific">Durusdinium trenchii</name>
    <dbReference type="NCBI Taxonomy" id="1381693"/>
    <lineage>
        <taxon>Eukaryota</taxon>
        <taxon>Sar</taxon>
        <taxon>Alveolata</taxon>
        <taxon>Dinophyceae</taxon>
        <taxon>Suessiales</taxon>
        <taxon>Symbiodiniaceae</taxon>
        <taxon>Durusdinium</taxon>
    </lineage>
</organism>
<dbReference type="InterPro" id="IPR029063">
    <property type="entry name" value="SAM-dependent_MTases_sf"/>
</dbReference>
<name>A0ABP0HK34_9DINO</name>
<evidence type="ECO:0000313" key="2">
    <source>
        <dbReference type="Proteomes" id="UP001642484"/>
    </source>
</evidence>
<protein>
    <recommendedName>
        <fullName evidence="3">Class I SAM-dependent methyltransferase</fullName>
    </recommendedName>
</protein>